<organism evidence="7">
    <name type="scientific">Oryza punctata</name>
    <name type="common">Red rice</name>
    <dbReference type="NCBI Taxonomy" id="4537"/>
    <lineage>
        <taxon>Eukaryota</taxon>
        <taxon>Viridiplantae</taxon>
        <taxon>Streptophyta</taxon>
        <taxon>Embryophyta</taxon>
        <taxon>Tracheophyta</taxon>
        <taxon>Spermatophyta</taxon>
        <taxon>Magnoliopsida</taxon>
        <taxon>Liliopsida</taxon>
        <taxon>Poales</taxon>
        <taxon>Poaceae</taxon>
        <taxon>BOP clade</taxon>
        <taxon>Oryzoideae</taxon>
        <taxon>Oryzeae</taxon>
        <taxon>Oryzinae</taxon>
        <taxon>Oryza</taxon>
    </lineage>
</organism>
<dbReference type="Gramene" id="OPUNC08G18290.1">
    <property type="protein sequence ID" value="OPUNC08G18290.1"/>
    <property type="gene ID" value="OPUNC08G18290"/>
</dbReference>
<comment type="similarity">
    <text evidence="3">Belongs to the SHOC2 family.</text>
</comment>
<dbReference type="InterPro" id="IPR055414">
    <property type="entry name" value="LRR_R13L4/SHOC2-like"/>
</dbReference>
<dbReference type="InterPro" id="IPR050216">
    <property type="entry name" value="LRR_domain-containing"/>
</dbReference>
<dbReference type="STRING" id="4537.A0A0E0LWS7"/>
<proteinExistence type="inferred from homology"/>
<keyword evidence="1" id="KW-0433">Leucine-rich repeat</keyword>
<evidence type="ECO:0000256" key="5">
    <source>
        <dbReference type="SAM" id="MobiDB-lite"/>
    </source>
</evidence>
<dbReference type="SMART" id="SM00369">
    <property type="entry name" value="LRR_TYP"/>
    <property type="match status" value="8"/>
</dbReference>
<accession>A0A0E0LWS7</accession>
<dbReference type="SUPFAM" id="SSF52058">
    <property type="entry name" value="L domain-like"/>
    <property type="match status" value="1"/>
</dbReference>
<dbReference type="HOGENOM" id="CLU_038753_0_0_1"/>
<dbReference type="EnsemblPlants" id="OPUNC08G18290.1">
    <property type="protein sequence ID" value="OPUNC08G18290.1"/>
    <property type="gene ID" value="OPUNC08G18290"/>
</dbReference>
<dbReference type="AlphaFoldDB" id="A0A0E0LWS7"/>
<dbReference type="Proteomes" id="UP000026962">
    <property type="component" value="Chromosome 8"/>
</dbReference>
<evidence type="ECO:0000313" key="7">
    <source>
        <dbReference type="EnsemblPlants" id="OPUNC08G18290.1"/>
    </source>
</evidence>
<evidence type="ECO:0000256" key="3">
    <source>
        <dbReference type="ARBA" id="ARBA00023786"/>
    </source>
</evidence>
<name>A0A0E0LWS7_ORYPU</name>
<dbReference type="OMA" id="MCFFSRS"/>
<comment type="function">
    <text evidence="4">Leucine-rich repeat protein that likely mediates protein interactions, possibly in the context of signal transduction.</text>
</comment>
<feature type="region of interest" description="Disordered" evidence="5">
    <location>
        <begin position="119"/>
        <end position="183"/>
    </location>
</feature>
<keyword evidence="8" id="KW-1185">Reference proteome</keyword>
<sequence>MGTAAVEAAAFDTVDGLVGEVMRLHRSLPARPAVEEVEAAEALVVAADREERARVDAVARLRRSPAVPDELFYIAQEMHRALAGFQCREQKRDATRLLELEALHTLFDDLIQRASQCLPSTSTRAAPRITAPGATTSTAPTAGSSSSSAVDGANSNAERHASSNTNGFTANRAAGTSTSTGRVSMDDSYVRKAKGAMWDGGAVATNSHLPRGSVEANSVPVRVDGSYGDDNEKLSLIKLASMIEVSAKKGARDLNLQGKLMAQIEWLPDSIGKLTGLVTLDISENRVLALPDAIGKLFSLTKLDIHANRITQLPESIGDLRSLIYLNMRGNQLSSLPSSIGRLLNLEELDVGANGLSSLPDSIGSLTRLKKLIVETNDLDELPYTIGHCVSLVELQAGYNHLKALPEAVGKLESLEILSVRYNNLRSLPTTMASLTKLKEVDVSFNELESIPENFCFATSLIKLNVGNNFADLQYLPRSIGNLEMLEELDMSNNQIRVLPDSFGNLKHLRVLRAEENPLQVPPREIALKGAQAVVQYMSDASKRTTKSEPVKAKKTWVQFCFFSRPNKRKHDRIDNTT</sequence>
<dbReference type="Gene3D" id="3.80.10.10">
    <property type="entry name" value="Ribonuclease Inhibitor"/>
    <property type="match status" value="3"/>
</dbReference>
<dbReference type="PROSITE" id="PS51450">
    <property type="entry name" value="LRR"/>
    <property type="match status" value="2"/>
</dbReference>
<evidence type="ECO:0000256" key="1">
    <source>
        <dbReference type="ARBA" id="ARBA00022614"/>
    </source>
</evidence>
<evidence type="ECO:0000256" key="4">
    <source>
        <dbReference type="ARBA" id="ARBA00037519"/>
    </source>
</evidence>
<dbReference type="FunFam" id="3.80.10.10:FF:000405">
    <property type="entry name" value="Plant intracellular Ras-group-related LRR protein 4"/>
    <property type="match status" value="1"/>
</dbReference>
<dbReference type="GO" id="GO:0009416">
    <property type="term" value="P:response to light stimulus"/>
    <property type="evidence" value="ECO:0007669"/>
    <property type="project" value="UniProtKB-ARBA"/>
</dbReference>
<evidence type="ECO:0000256" key="2">
    <source>
        <dbReference type="ARBA" id="ARBA00022737"/>
    </source>
</evidence>
<dbReference type="GO" id="GO:0005737">
    <property type="term" value="C:cytoplasm"/>
    <property type="evidence" value="ECO:0007669"/>
    <property type="project" value="TreeGrafter"/>
</dbReference>
<evidence type="ECO:0000259" key="6">
    <source>
        <dbReference type="Pfam" id="PF23598"/>
    </source>
</evidence>
<dbReference type="PANTHER" id="PTHR48051:SF54">
    <property type="entry name" value="LEUCINE-RICH REPEAT-CONTAINING PROTEIN"/>
    <property type="match status" value="1"/>
</dbReference>
<feature type="compositionally biased region" description="Low complexity" evidence="5">
    <location>
        <begin position="130"/>
        <end position="149"/>
    </location>
</feature>
<evidence type="ECO:0000313" key="8">
    <source>
        <dbReference type="Proteomes" id="UP000026962"/>
    </source>
</evidence>
<keyword evidence="2" id="KW-0677">Repeat</keyword>
<dbReference type="InterPro" id="IPR001611">
    <property type="entry name" value="Leu-rich_rpt"/>
</dbReference>
<feature type="compositionally biased region" description="Polar residues" evidence="5">
    <location>
        <begin position="162"/>
        <end position="182"/>
    </location>
</feature>
<feature type="domain" description="Disease resistance R13L4/SHOC-2-like LRR" evidence="6">
    <location>
        <begin position="317"/>
        <end position="396"/>
    </location>
</feature>
<reference evidence="7" key="1">
    <citation type="submission" date="2015-04" db="UniProtKB">
        <authorList>
            <consortium name="EnsemblPlants"/>
        </authorList>
    </citation>
    <scope>IDENTIFICATION</scope>
</reference>
<dbReference type="InterPro" id="IPR032675">
    <property type="entry name" value="LRR_dom_sf"/>
</dbReference>
<dbReference type="Pfam" id="PF23598">
    <property type="entry name" value="LRR_14"/>
    <property type="match status" value="1"/>
</dbReference>
<protein>
    <recommendedName>
        <fullName evidence="6">Disease resistance R13L4/SHOC-2-like LRR domain-containing protein</fullName>
    </recommendedName>
</protein>
<dbReference type="PANTHER" id="PTHR48051">
    <property type="match status" value="1"/>
</dbReference>
<dbReference type="Pfam" id="PF00560">
    <property type="entry name" value="LRR_1"/>
    <property type="match status" value="1"/>
</dbReference>
<dbReference type="InterPro" id="IPR003591">
    <property type="entry name" value="Leu-rich_rpt_typical-subtyp"/>
</dbReference>
<dbReference type="eggNOG" id="KOG0619">
    <property type="taxonomic scope" value="Eukaryota"/>
</dbReference>
<dbReference type="SMART" id="SM00364">
    <property type="entry name" value="LRR_BAC"/>
    <property type="match status" value="9"/>
</dbReference>
<reference evidence="7" key="2">
    <citation type="submission" date="2018-05" db="EMBL/GenBank/DDBJ databases">
        <title>OpunRS2 (Oryza punctata Reference Sequence Version 2).</title>
        <authorList>
            <person name="Zhang J."/>
            <person name="Kudrna D."/>
            <person name="Lee S."/>
            <person name="Talag J."/>
            <person name="Welchert J."/>
            <person name="Wing R.A."/>
        </authorList>
    </citation>
    <scope>NUCLEOTIDE SEQUENCE [LARGE SCALE GENOMIC DNA]</scope>
</reference>